<evidence type="ECO:0000313" key="2">
    <source>
        <dbReference type="EMBL" id="MBL0748275.1"/>
    </source>
</evidence>
<gene>
    <name evidence="2" type="ORF">JI751_11700</name>
</gene>
<keyword evidence="1" id="KW-1133">Transmembrane helix</keyword>
<protein>
    <submittedName>
        <fullName evidence="2">Uncharacterized protein</fullName>
    </submittedName>
</protein>
<keyword evidence="3" id="KW-1185">Reference proteome</keyword>
<organism evidence="2 3">
    <name type="scientific">Nocardioides baculatus</name>
    <dbReference type="NCBI Taxonomy" id="2801337"/>
    <lineage>
        <taxon>Bacteria</taxon>
        <taxon>Bacillati</taxon>
        <taxon>Actinomycetota</taxon>
        <taxon>Actinomycetes</taxon>
        <taxon>Propionibacteriales</taxon>
        <taxon>Nocardioidaceae</taxon>
        <taxon>Nocardioides</taxon>
    </lineage>
</organism>
<feature type="transmembrane region" description="Helical" evidence="1">
    <location>
        <begin position="73"/>
        <end position="98"/>
    </location>
</feature>
<dbReference type="EMBL" id="JAERSG010000003">
    <property type="protein sequence ID" value="MBL0748275.1"/>
    <property type="molecule type" value="Genomic_DNA"/>
</dbReference>
<accession>A0ABS1L9A8</accession>
<evidence type="ECO:0000256" key="1">
    <source>
        <dbReference type="SAM" id="Phobius"/>
    </source>
</evidence>
<feature type="transmembrane region" description="Helical" evidence="1">
    <location>
        <begin position="110"/>
        <end position="135"/>
    </location>
</feature>
<keyword evidence="1" id="KW-0812">Transmembrane</keyword>
<name>A0ABS1L9A8_9ACTN</name>
<sequence length="136" mass="14632">MALADIAPHAQTQDTRRDRGPWFALGVAVFNVVAYVLVLVVPYYAAGAPDPSAPQADGTWSYPSAVGPLLTPLVFWVLGVAPFAAAVVAGWSGLRLWFFRDVPRGRAPVWAALVVSVATFAWFVTEGAAIMVWFID</sequence>
<dbReference type="RefSeq" id="WP_201936378.1">
    <property type="nucleotide sequence ID" value="NZ_JAERSG010000003.1"/>
</dbReference>
<proteinExistence type="predicted"/>
<feature type="transmembrane region" description="Helical" evidence="1">
    <location>
        <begin position="22"/>
        <end position="45"/>
    </location>
</feature>
<dbReference type="Proteomes" id="UP000636918">
    <property type="component" value="Unassembled WGS sequence"/>
</dbReference>
<comment type="caution">
    <text evidence="2">The sequence shown here is derived from an EMBL/GenBank/DDBJ whole genome shotgun (WGS) entry which is preliminary data.</text>
</comment>
<keyword evidence="1" id="KW-0472">Membrane</keyword>
<evidence type="ECO:0000313" key="3">
    <source>
        <dbReference type="Proteomes" id="UP000636918"/>
    </source>
</evidence>
<reference evidence="2 3" key="1">
    <citation type="submission" date="2021-01" db="EMBL/GenBank/DDBJ databases">
        <title>Genome seq and assembly of Nocardiodes sp. G10.</title>
        <authorList>
            <person name="Chhetri G."/>
        </authorList>
    </citation>
    <scope>NUCLEOTIDE SEQUENCE [LARGE SCALE GENOMIC DNA]</scope>
    <source>
        <strain evidence="2 3">G10</strain>
    </source>
</reference>